<dbReference type="Gene3D" id="3.40.630.120">
    <property type="match status" value="1"/>
</dbReference>
<sequence length="300" mass="34607">MTETKEQMTDLMATIQLPEEGIRQLLDAREQLEKEGHWDVIVQTAEQVMTADGELSVLTKTLAETEGREETFGVNRYLLDALMLFCCWEEVKVRYEKQGLPMDVFDKSLEDMKWKMLECYEIHGVYGNFVGHWYDGFFNLTRFGLGRLQFELRPFEGKEDCEVDGVQIHPGDTVINMHIPSAGPMKQELLDDAFARAEVFFKEHFPKDYTVFGVESWLIDPDLVRILPEGNMKAYADRFHLVAAEKSETIFPDGWRVFGAEWKKKPEELPRKTGLQRAIADYLQQGGKLGSGYGIFVRKK</sequence>
<accession>A0A4Q1RJ94</accession>
<dbReference type="Proteomes" id="UP000290106">
    <property type="component" value="Unassembled WGS sequence"/>
</dbReference>
<dbReference type="AlphaFoldDB" id="A0A4Q1RJ94"/>
<feature type="domain" description="GNAT-like C-terminal" evidence="2">
    <location>
        <begin position="143"/>
        <end position="296"/>
    </location>
</feature>
<gene>
    <name evidence="3" type="ORF">ETP43_11840</name>
</gene>
<evidence type="ECO:0000259" key="1">
    <source>
        <dbReference type="Pfam" id="PF18082"/>
    </source>
</evidence>
<dbReference type="OrthoDB" id="2139859at2"/>
<name>A0A4Q1RJ94_9FIRM</name>
<dbReference type="EMBL" id="SDKC01000001">
    <property type="protein sequence ID" value="RXS75827.1"/>
    <property type="molecule type" value="Genomic_DNA"/>
</dbReference>
<dbReference type="RefSeq" id="WP_129258257.1">
    <property type="nucleotide sequence ID" value="NZ_SDKC01000001.1"/>
</dbReference>
<dbReference type="Pfam" id="PF18082">
    <property type="entry name" value="NAT_N"/>
    <property type="match status" value="1"/>
</dbReference>
<dbReference type="InterPro" id="IPR041644">
    <property type="entry name" value="GNAT_C"/>
</dbReference>
<proteinExistence type="predicted"/>
<evidence type="ECO:0000259" key="2">
    <source>
        <dbReference type="Pfam" id="PF18164"/>
    </source>
</evidence>
<keyword evidence="4" id="KW-1185">Reference proteome</keyword>
<dbReference type="Pfam" id="PF18164">
    <property type="entry name" value="GNAT_C"/>
    <property type="match status" value="1"/>
</dbReference>
<dbReference type="InterPro" id="IPR041273">
    <property type="entry name" value="NAT_N"/>
</dbReference>
<protein>
    <recommendedName>
        <fullName evidence="5">DUF5596 domain-containing protein</fullName>
    </recommendedName>
</protein>
<evidence type="ECO:0000313" key="3">
    <source>
        <dbReference type="EMBL" id="RXS75827.1"/>
    </source>
</evidence>
<evidence type="ECO:0008006" key="5">
    <source>
        <dbReference type="Google" id="ProtNLM"/>
    </source>
</evidence>
<reference evidence="3 4" key="1">
    <citation type="submission" date="2019-01" db="EMBL/GenBank/DDBJ databases">
        <title>Blautia sp. nov. KGMB01111 isolated human feces.</title>
        <authorList>
            <person name="Park J.-E."/>
            <person name="Kim J.-S."/>
            <person name="Park S.-H."/>
        </authorList>
    </citation>
    <scope>NUCLEOTIDE SEQUENCE [LARGE SCALE GENOMIC DNA]</scope>
    <source>
        <strain evidence="3 4">KGMB01111</strain>
    </source>
</reference>
<organism evidence="3 4">
    <name type="scientific">Blautia faecicola</name>
    <dbReference type="NCBI Taxonomy" id="2509240"/>
    <lineage>
        <taxon>Bacteria</taxon>
        <taxon>Bacillati</taxon>
        <taxon>Bacillota</taxon>
        <taxon>Clostridia</taxon>
        <taxon>Lachnospirales</taxon>
        <taxon>Lachnospiraceae</taxon>
        <taxon>Blautia</taxon>
    </lineage>
</organism>
<comment type="caution">
    <text evidence="3">The sequence shown here is derived from an EMBL/GenBank/DDBJ whole genome shotgun (WGS) entry which is preliminary data.</text>
</comment>
<feature type="domain" description="N-acyltransferase N-terminal" evidence="1">
    <location>
        <begin position="7"/>
        <end position="136"/>
    </location>
</feature>
<evidence type="ECO:0000313" key="4">
    <source>
        <dbReference type="Proteomes" id="UP000290106"/>
    </source>
</evidence>